<gene>
    <name evidence="4" type="ORF">ABR63_02315</name>
</gene>
<proteinExistence type="predicted"/>
<keyword evidence="2" id="KW-0808">Transferase</keyword>
<evidence type="ECO:0008006" key="6">
    <source>
        <dbReference type="Google" id="ProtNLM"/>
    </source>
</evidence>
<organism evidence="4 5">
    <name type="scientific">SAR86 cluster bacterium BACL1 MAG-120920-bin57</name>
    <dbReference type="NCBI Taxonomy" id="1655571"/>
    <lineage>
        <taxon>Bacteria</taxon>
        <taxon>Pseudomonadati</taxon>
        <taxon>Pseudomonadota</taxon>
        <taxon>Gammaproteobacteria</taxon>
        <taxon>SAR86 cluster</taxon>
    </lineage>
</organism>
<evidence type="ECO:0000256" key="2">
    <source>
        <dbReference type="ARBA" id="ARBA00022679"/>
    </source>
</evidence>
<dbReference type="GO" id="GO:0006527">
    <property type="term" value="P:L-arginine catabolic process"/>
    <property type="evidence" value="ECO:0007669"/>
    <property type="project" value="InterPro"/>
</dbReference>
<dbReference type="Gene3D" id="3.40.630.30">
    <property type="match status" value="1"/>
</dbReference>
<keyword evidence="3" id="KW-0012">Acyltransferase</keyword>
<protein>
    <recommendedName>
        <fullName evidence="6">Arginine N-succinyltransferase</fullName>
    </recommendedName>
</protein>
<keyword evidence="1" id="KW-0056">Arginine metabolism</keyword>
<accession>A0A0R2PWG5</accession>
<evidence type="ECO:0000256" key="3">
    <source>
        <dbReference type="ARBA" id="ARBA00023315"/>
    </source>
</evidence>
<sequence>MKVVRLVKSSDFKNVEHLVKHSGKGMTTMPKTPQEIKERISWSEKSRNKKTNKPNQDSYLFVLEDNNRIVGLSAIYTSVSLKKPSVFFKKSISKLESKSLNFTKDLDVLSLHLCKQPYSELGTLFLKPAFRGKGRGSLLSFSRFIFMSAHQQRFDPTAFVEIRGFKNANDESYFWNSFSNTFFNLDFFKADEISYIDNHFIMESIPKYPFIIEHMPRKVQRVIGKPHPNAMPAYSLLRKQNFRTNGLIDVLDGGPCLEAKIKDIPLVQSAELFPIEIKRNINFDRFGFIANPAIDAFAVVKENYAFDKDKKTLLVSAKVAQALGLETGSTAQIN</sequence>
<evidence type="ECO:0000256" key="1">
    <source>
        <dbReference type="ARBA" id="ARBA00022503"/>
    </source>
</evidence>
<dbReference type="PANTHER" id="PTHR30420:SF1">
    <property type="entry name" value="ARGININE N-SUCCINYLTRANSFERASE"/>
    <property type="match status" value="1"/>
</dbReference>
<evidence type="ECO:0000313" key="4">
    <source>
        <dbReference type="EMBL" id="KRO41243.1"/>
    </source>
</evidence>
<reference evidence="5" key="1">
    <citation type="submission" date="2015-10" db="EMBL/GenBank/DDBJ databases">
        <title>Metagenome-Assembled Genomes uncover a global brackish microbiome.</title>
        <authorList>
            <person name="Hugerth L.W."/>
            <person name="Larsson J."/>
            <person name="Alneberg J."/>
            <person name="Lindh M.V."/>
            <person name="Legrand C."/>
            <person name="Pinhassi J."/>
            <person name="Andersson A."/>
        </authorList>
    </citation>
    <scope>NUCLEOTIDE SEQUENCE [LARGE SCALE GENOMIC DNA]</scope>
</reference>
<dbReference type="GO" id="GO:0008791">
    <property type="term" value="F:arginine N-succinyltransferase activity"/>
    <property type="evidence" value="ECO:0007669"/>
    <property type="project" value="InterPro"/>
</dbReference>
<name>A0A0R2PWG5_9GAMM</name>
<comment type="caution">
    <text evidence="4">The sequence shown here is derived from an EMBL/GenBank/DDBJ whole genome shotgun (WGS) entry which is preliminary data.</text>
</comment>
<dbReference type="AlphaFoldDB" id="A0A0R2PWG5"/>
<dbReference type="InterPro" id="IPR016181">
    <property type="entry name" value="Acyl_CoA_acyltransferase"/>
</dbReference>
<dbReference type="InterPro" id="IPR007041">
    <property type="entry name" value="Arg_succinylTrfase_AstA/AruG"/>
</dbReference>
<dbReference type="EMBL" id="LIAV01000014">
    <property type="protein sequence ID" value="KRO41243.1"/>
    <property type="molecule type" value="Genomic_DNA"/>
</dbReference>
<dbReference type="SUPFAM" id="SSF55729">
    <property type="entry name" value="Acyl-CoA N-acyltransferases (Nat)"/>
    <property type="match status" value="1"/>
</dbReference>
<dbReference type="Proteomes" id="UP000050874">
    <property type="component" value="Unassembled WGS sequence"/>
</dbReference>
<evidence type="ECO:0000313" key="5">
    <source>
        <dbReference type="Proteomes" id="UP000050874"/>
    </source>
</evidence>
<dbReference type="Pfam" id="PF04958">
    <property type="entry name" value="AstA"/>
    <property type="match status" value="1"/>
</dbReference>
<dbReference type="PANTHER" id="PTHR30420">
    <property type="entry name" value="N-SUCCINYLARGININE DIHYDROLASE"/>
    <property type="match status" value="1"/>
</dbReference>